<comment type="caution">
    <text evidence="1">The sequence shown here is derived from an EMBL/GenBank/DDBJ whole genome shotgun (WGS) entry which is preliminary data.</text>
</comment>
<sequence length="88" mass="9217">MNVAFNLVRLLFQKPCGAGNVSSANDIDHAIGGDIALGTCTTFQPCLLVYFPHKAVQDRLIAGVVDRPAWKLPLGGGAGDDLVPGEVI</sequence>
<proteinExistence type="predicted"/>
<dbReference type="EMBL" id="SRPO01000063">
    <property type="protein sequence ID" value="KAG5943762.1"/>
    <property type="molecule type" value="Genomic_DNA"/>
</dbReference>
<evidence type="ECO:0000313" key="1">
    <source>
        <dbReference type="EMBL" id="KAG5943762.1"/>
    </source>
</evidence>
<accession>A0A9P7MGY8</accession>
<dbReference type="AlphaFoldDB" id="A0A9P7MGY8"/>
<protein>
    <submittedName>
        <fullName evidence="1">Uncharacterized protein</fullName>
    </submittedName>
</protein>
<name>A0A9P7MGY8_9HYPO</name>
<keyword evidence="2" id="KW-1185">Reference proteome</keyword>
<organism evidence="1 2">
    <name type="scientific">Claviceps pazoutovae</name>
    <dbReference type="NCBI Taxonomy" id="1649127"/>
    <lineage>
        <taxon>Eukaryota</taxon>
        <taxon>Fungi</taxon>
        <taxon>Dikarya</taxon>
        <taxon>Ascomycota</taxon>
        <taxon>Pezizomycotina</taxon>
        <taxon>Sordariomycetes</taxon>
        <taxon>Hypocreomycetidae</taxon>
        <taxon>Hypocreales</taxon>
        <taxon>Clavicipitaceae</taxon>
        <taxon>Claviceps</taxon>
    </lineage>
</organism>
<gene>
    <name evidence="1" type="ORF">E4U60_006500</name>
</gene>
<reference evidence="1 2" key="1">
    <citation type="journal article" date="2020" name="bioRxiv">
        <title>Whole genome comparisons of ergot fungi reveals the divergence and evolution of species within the genus Claviceps are the result of varying mechanisms driving genome evolution and host range expansion.</title>
        <authorList>
            <person name="Wyka S.A."/>
            <person name="Mondo S.J."/>
            <person name="Liu M."/>
            <person name="Dettman J."/>
            <person name="Nalam V."/>
            <person name="Broders K.D."/>
        </authorList>
    </citation>
    <scope>NUCLEOTIDE SEQUENCE [LARGE SCALE GENOMIC DNA]</scope>
    <source>
        <strain evidence="1 2">CCC 1485</strain>
    </source>
</reference>
<dbReference type="Proteomes" id="UP000706124">
    <property type="component" value="Unassembled WGS sequence"/>
</dbReference>
<evidence type="ECO:0000313" key="2">
    <source>
        <dbReference type="Proteomes" id="UP000706124"/>
    </source>
</evidence>